<sequence>MRVLYIIFFLLFLILTPYSFFTVYETDKALVEFLGKLKIDKSINSTKVYNPGLHFKIPMLEEVKPFDMRLKVLDSQFSRITTKEKKDVLVDFYVLWQIDDLALYYTRTGGQRNKAEQLLRQKILADLKAEFGRHTIQEVVYGERLELMFKLREEIESTTKNIGISVIDVRIKRIDLPDEVRDSVYNRMRAERERVASEIRANGRADAARIHAWAEKEKRIIVAHALRDAKKIKGDGDAVVTKMYAEAFNLDKEFYSFYRSLDAYKNSFSNKSDIIILSLDSEFFKFFKKY</sequence>
<dbReference type="Proteomes" id="UP000509549">
    <property type="component" value="Chromosome"/>
</dbReference>
<evidence type="ECO:0000256" key="1">
    <source>
        <dbReference type="ARBA" id="ARBA00004167"/>
    </source>
</evidence>
<keyword evidence="9" id="KW-1185">Reference proteome</keyword>
<gene>
    <name evidence="8" type="primary">hflC</name>
    <name evidence="8" type="ORF">ESZ_00073</name>
</gene>
<evidence type="ECO:0000313" key="8">
    <source>
        <dbReference type="EMBL" id="CAB3976293.1"/>
    </source>
</evidence>
<evidence type="ECO:0000256" key="2">
    <source>
        <dbReference type="ARBA" id="ARBA00007862"/>
    </source>
</evidence>
<dbReference type="CDD" id="cd03405">
    <property type="entry name" value="SPFH_HflC"/>
    <property type="match status" value="1"/>
</dbReference>
<evidence type="ECO:0000256" key="3">
    <source>
        <dbReference type="ARBA" id="ARBA00022692"/>
    </source>
</evidence>
<dbReference type="PANTHER" id="PTHR42911">
    <property type="entry name" value="MODULATOR OF FTSH PROTEASE HFLC"/>
    <property type="match status" value="1"/>
</dbReference>
<dbReference type="InterPro" id="IPR001107">
    <property type="entry name" value="Band_7"/>
</dbReference>
<comment type="subcellular location">
    <subcellularLocation>
        <location evidence="1">Membrane</location>
        <topology evidence="1">Single-pass membrane protein</topology>
    </subcellularLocation>
</comment>
<protein>
    <recommendedName>
        <fullName evidence="6">Protein HflC</fullName>
    </recommendedName>
</protein>
<evidence type="ECO:0000259" key="7">
    <source>
        <dbReference type="SMART" id="SM00244"/>
    </source>
</evidence>
<dbReference type="AlphaFoldDB" id="A0A6J5JY68"/>
<organism evidence="8 9">
    <name type="scientific">Candidatus Azoamicus ciliaticola</name>
    <dbReference type="NCBI Taxonomy" id="2652803"/>
    <lineage>
        <taxon>Bacteria</taxon>
        <taxon>Pseudomonadati</taxon>
        <taxon>Pseudomonadota</taxon>
        <taxon>Gammaproteobacteria</taxon>
        <taxon>Candidatus Azoamicaceae</taxon>
        <taxon>Candidatus Azoamicus</taxon>
    </lineage>
</organism>
<dbReference type="GO" id="GO:0006508">
    <property type="term" value="P:proteolysis"/>
    <property type="evidence" value="ECO:0007669"/>
    <property type="project" value="UniProtKB-KW"/>
</dbReference>
<keyword evidence="4" id="KW-1133">Transmembrane helix</keyword>
<dbReference type="Pfam" id="PF01145">
    <property type="entry name" value="Band_7"/>
    <property type="match status" value="1"/>
</dbReference>
<dbReference type="GO" id="GO:0008233">
    <property type="term" value="F:peptidase activity"/>
    <property type="evidence" value="ECO:0007669"/>
    <property type="project" value="UniProtKB-KW"/>
</dbReference>
<evidence type="ECO:0000313" key="9">
    <source>
        <dbReference type="Proteomes" id="UP000509549"/>
    </source>
</evidence>
<reference evidence="8 9" key="1">
    <citation type="submission" date="2020-04" db="EMBL/GenBank/DDBJ databases">
        <authorList>
            <person name="Graf S J."/>
        </authorList>
    </citation>
    <scope>NUCLEOTIDE SEQUENCE [LARGE SCALE GENOMIC DNA]</scope>
    <source>
        <strain evidence="8">1</strain>
    </source>
</reference>
<dbReference type="KEGG" id="acil:ESZ_00073"/>
<accession>A0A6J5JY68</accession>
<dbReference type="RefSeq" id="WP_176604826.1">
    <property type="nucleotide sequence ID" value="NZ_LR794158.1"/>
</dbReference>
<comment type="function">
    <text evidence="6">HflC and HflK could regulate a protease.</text>
</comment>
<keyword evidence="8" id="KW-0645">Protease</keyword>
<dbReference type="GO" id="GO:0016020">
    <property type="term" value="C:membrane"/>
    <property type="evidence" value="ECO:0007669"/>
    <property type="project" value="UniProtKB-SubCell"/>
</dbReference>
<dbReference type="PIRSF" id="PIRSF005651">
    <property type="entry name" value="HflC"/>
    <property type="match status" value="1"/>
</dbReference>
<dbReference type="NCBIfam" id="TIGR01932">
    <property type="entry name" value="hflC"/>
    <property type="match status" value="1"/>
</dbReference>
<keyword evidence="5" id="KW-0472">Membrane</keyword>
<dbReference type="Gene3D" id="3.30.479.30">
    <property type="entry name" value="Band 7 domain"/>
    <property type="match status" value="1"/>
</dbReference>
<keyword evidence="8" id="KW-0378">Hydrolase</keyword>
<dbReference type="SMART" id="SM00244">
    <property type="entry name" value="PHB"/>
    <property type="match status" value="1"/>
</dbReference>
<keyword evidence="3" id="KW-0812">Transmembrane</keyword>
<dbReference type="InterPro" id="IPR010200">
    <property type="entry name" value="HflC"/>
</dbReference>
<name>A0A6J5JY68_9GAMM</name>
<dbReference type="SUPFAM" id="SSF117892">
    <property type="entry name" value="Band 7/SPFH domain"/>
    <property type="match status" value="1"/>
</dbReference>
<dbReference type="InterPro" id="IPR036013">
    <property type="entry name" value="Band_7/SPFH_dom_sf"/>
</dbReference>
<proteinExistence type="inferred from homology"/>
<comment type="similarity">
    <text evidence="2 6">Belongs to the band 7/mec-2 family. HflC subfamily.</text>
</comment>
<dbReference type="EMBL" id="LR794158">
    <property type="protein sequence ID" value="CAB3976293.1"/>
    <property type="molecule type" value="Genomic_DNA"/>
</dbReference>
<evidence type="ECO:0000256" key="5">
    <source>
        <dbReference type="ARBA" id="ARBA00023136"/>
    </source>
</evidence>
<feature type="domain" description="Band 7" evidence="7">
    <location>
        <begin position="18"/>
        <end position="188"/>
    </location>
</feature>
<evidence type="ECO:0000256" key="4">
    <source>
        <dbReference type="ARBA" id="ARBA00022989"/>
    </source>
</evidence>
<evidence type="ECO:0000256" key="6">
    <source>
        <dbReference type="PIRNR" id="PIRNR005651"/>
    </source>
</evidence>
<dbReference type="PANTHER" id="PTHR42911:SF1">
    <property type="entry name" value="MODULATOR OF FTSH PROTEASE HFLC"/>
    <property type="match status" value="1"/>
</dbReference>